<dbReference type="GO" id="GO:0006261">
    <property type="term" value="P:DNA-templated DNA replication"/>
    <property type="evidence" value="ECO:0007669"/>
    <property type="project" value="TreeGrafter"/>
</dbReference>
<dbReference type="FunFam" id="3.40.50.300:FF:000129">
    <property type="entry name" value="Replication factor C subunit 5"/>
    <property type="match status" value="1"/>
</dbReference>
<reference evidence="8 9" key="1">
    <citation type="submission" date="2013-02" db="EMBL/GenBank/DDBJ databases">
        <title>The Genome Sequence of Plasmodium inui San Antonio 1.</title>
        <authorList>
            <consortium name="The Broad Institute Genome Sequencing Platform"/>
            <consortium name="The Broad Institute Genome Sequencing Center for Infectious Disease"/>
            <person name="Neafsey D."/>
            <person name="Cheeseman I."/>
            <person name="Volkman S."/>
            <person name="Adams J."/>
            <person name="Walker B."/>
            <person name="Young S.K."/>
            <person name="Zeng Q."/>
            <person name="Gargeya S."/>
            <person name="Fitzgerald M."/>
            <person name="Haas B."/>
            <person name="Abouelleil A."/>
            <person name="Alvarado L."/>
            <person name="Arachchi H.M."/>
            <person name="Berlin A.M."/>
            <person name="Chapman S.B."/>
            <person name="Dewar J."/>
            <person name="Goldberg J."/>
            <person name="Griggs A."/>
            <person name="Gujja S."/>
            <person name="Hansen M."/>
            <person name="Howarth C."/>
            <person name="Imamovic A."/>
            <person name="Larimer J."/>
            <person name="McCowan C."/>
            <person name="Murphy C."/>
            <person name="Neiman D."/>
            <person name="Pearson M."/>
            <person name="Priest M."/>
            <person name="Roberts A."/>
            <person name="Saif S."/>
            <person name="Shea T."/>
            <person name="Sisk P."/>
            <person name="Sykes S."/>
            <person name="Wortman J."/>
            <person name="Nusbaum C."/>
            <person name="Birren B."/>
        </authorList>
    </citation>
    <scope>NUCLEOTIDE SEQUENCE [LARGE SCALE GENOMIC DNA]</scope>
    <source>
        <strain evidence="8 9">San Antonio 1</strain>
    </source>
</reference>
<dbReference type="GO" id="GO:0016887">
    <property type="term" value="F:ATP hydrolysis activity"/>
    <property type="evidence" value="ECO:0007669"/>
    <property type="project" value="InterPro"/>
</dbReference>
<dbReference type="NCBIfam" id="NF001679">
    <property type="entry name" value="PRK00440.1"/>
    <property type="match status" value="1"/>
</dbReference>
<proteinExistence type="inferred from homology"/>
<sequence>MAEVQIQNIEELTPWSDENEFISTLKGGNRKTKWVDYLLVCSILLLVDYIHSSDECVMPIRYSYDCALLHGREQTSVEKYRPNVLNDIISHEQVISTIQKFVEKGELPHLLLHGPPGTGKTSTILAVCKELYGESRSSFVLELNASDDRGISVVRDQIKTFAESKNHYNTCEKTSLKLIILDEADHMTYPAQNAMRRIMENYAKNVRFCLLCNYVNKITPAIQSRCTSFRFSPLKKEYMVNKALDIAKSENVHLTKDGLESLIRVGRGDMRRILNCLQVVSLSHKNMTIHQNVILSTLDIPLPDEVKDILEHFTKSSIKESYEFVTKLQCSKGYSIKDIMVNLYESILTYDFPDSAVCLLLKNFGEIEERCSSGANEQITLSALISAFIEFRTELFRMKYDMNNI</sequence>
<evidence type="ECO:0000256" key="6">
    <source>
        <dbReference type="ARBA" id="ARBA00023242"/>
    </source>
</evidence>
<organism evidence="8 9">
    <name type="scientific">Plasmodium inui San Antonio 1</name>
    <dbReference type="NCBI Taxonomy" id="1237626"/>
    <lineage>
        <taxon>Eukaryota</taxon>
        <taxon>Sar</taxon>
        <taxon>Alveolata</taxon>
        <taxon>Apicomplexa</taxon>
        <taxon>Aconoidasida</taxon>
        <taxon>Haemosporida</taxon>
        <taxon>Plasmodiidae</taxon>
        <taxon>Plasmodium</taxon>
        <taxon>Plasmodium (Plasmodium)</taxon>
    </lineage>
</organism>
<dbReference type="GO" id="GO:0006281">
    <property type="term" value="P:DNA repair"/>
    <property type="evidence" value="ECO:0007669"/>
    <property type="project" value="TreeGrafter"/>
</dbReference>
<dbReference type="Pfam" id="PF00004">
    <property type="entry name" value="AAA"/>
    <property type="match status" value="1"/>
</dbReference>
<dbReference type="PANTHER" id="PTHR11669:SF9">
    <property type="entry name" value="REPLICATION FACTOR C SUBUNIT 5"/>
    <property type="match status" value="1"/>
</dbReference>
<gene>
    <name evidence="8" type="ORF">C922_00151</name>
</gene>
<dbReference type="CDD" id="cd00009">
    <property type="entry name" value="AAA"/>
    <property type="match status" value="1"/>
</dbReference>
<dbReference type="SUPFAM" id="SSF48019">
    <property type="entry name" value="post-AAA+ oligomerization domain-like"/>
    <property type="match status" value="1"/>
</dbReference>
<dbReference type="Gene3D" id="1.20.272.10">
    <property type="match status" value="1"/>
</dbReference>
<dbReference type="SUPFAM" id="SSF52540">
    <property type="entry name" value="P-loop containing nucleoside triphosphate hydrolases"/>
    <property type="match status" value="1"/>
</dbReference>
<dbReference type="InterPro" id="IPR027417">
    <property type="entry name" value="P-loop_NTPase"/>
</dbReference>
<evidence type="ECO:0000256" key="4">
    <source>
        <dbReference type="ARBA" id="ARBA00022741"/>
    </source>
</evidence>
<evidence type="ECO:0000256" key="1">
    <source>
        <dbReference type="ARBA" id="ARBA00004123"/>
    </source>
</evidence>
<feature type="domain" description="AAA+ ATPase" evidence="7">
    <location>
        <begin position="106"/>
        <end position="237"/>
    </location>
</feature>
<keyword evidence="3" id="KW-0235">DNA replication</keyword>
<dbReference type="InterPro" id="IPR003593">
    <property type="entry name" value="AAA+_ATPase"/>
</dbReference>
<comment type="subcellular location">
    <subcellularLocation>
        <location evidence="1">Nucleus</location>
    </subcellularLocation>
</comment>
<keyword evidence="4" id="KW-0547">Nucleotide-binding</keyword>
<dbReference type="GO" id="GO:0005524">
    <property type="term" value="F:ATP binding"/>
    <property type="evidence" value="ECO:0007669"/>
    <property type="project" value="UniProtKB-KW"/>
</dbReference>
<dbReference type="InterPro" id="IPR003959">
    <property type="entry name" value="ATPase_AAA_core"/>
</dbReference>
<dbReference type="GO" id="GO:0005663">
    <property type="term" value="C:DNA replication factor C complex"/>
    <property type="evidence" value="ECO:0007669"/>
    <property type="project" value="TreeGrafter"/>
</dbReference>
<comment type="similarity">
    <text evidence="2">Belongs to the activator 1 small subunits family.</text>
</comment>
<dbReference type="GO" id="GO:0005634">
    <property type="term" value="C:nucleus"/>
    <property type="evidence" value="ECO:0007669"/>
    <property type="project" value="UniProtKB-SubCell"/>
</dbReference>
<accession>W7AD89</accession>
<evidence type="ECO:0000313" key="8">
    <source>
        <dbReference type="EMBL" id="EUD69288.1"/>
    </source>
</evidence>
<dbReference type="Gene3D" id="3.40.50.300">
    <property type="entry name" value="P-loop containing nucleotide triphosphate hydrolases"/>
    <property type="match status" value="1"/>
</dbReference>
<dbReference type="SMART" id="SM00382">
    <property type="entry name" value="AAA"/>
    <property type="match status" value="1"/>
</dbReference>
<dbReference type="AlphaFoldDB" id="W7AD89"/>
<dbReference type="VEuPathDB" id="PlasmoDB:C922_00151"/>
<keyword evidence="9" id="KW-1185">Reference proteome</keyword>
<dbReference type="EMBL" id="KI965460">
    <property type="protein sequence ID" value="EUD69288.1"/>
    <property type="molecule type" value="Genomic_DNA"/>
</dbReference>
<dbReference type="RefSeq" id="XP_008813990.1">
    <property type="nucleotide sequence ID" value="XM_008815768.1"/>
</dbReference>
<dbReference type="Pfam" id="PF08542">
    <property type="entry name" value="Rep_fac_C"/>
    <property type="match status" value="1"/>
</dbReference>
<name>W7AD89_9APIC</name>
<evidence type="ECO:0000256" key="2">
    <source>
        <dbReference type="ARBA" id="ARBA00005378"/>
    </source>
</evidence>
<dbReference type="Gene3D" id="1.10.8.60">
    <property type="match status" value="1"/>
</dbReference>
<dbReference type="InterPro" id="IPR013748">
    <property type="entry name" value="Rep_factorC_C"/>
</dbReference>
<protein>
    <submittedName>
        <fullName evidence="8">Replication factor C subunit 3/5</fullName>
    </submittedName>
</protein>
<evidence type="ECO:0000313" key="9">
    <source>
        <dbReference type="Proteomes" id="UP000030640"/>
    </source>
</evidence>
<dbReference type="GeneID" id="20035425"/>
<keyword evidence="6" id="KW-0539">Nucleus</keyword>
<evidence type="ECO:0000256" key="5">
    <source>
        <dbReference type="ARBA" id="ARBA00022840"/>
    </source>
</evidence>
<dbReference type="InterPro" id="IPR050238">
    <property type="entry name" value="DNA_Rep/Repair_Clamp_Loader"/>
</dbReference>
<dbReference type="PANTHER" id="PTHR11669">
    <property type="entry name" value="REPLICATION FACTOR C / DNA POLYMERASE III GAMMA-TAU SUBUNIT"/>
    <property type="match status" value="1"/>
</dbReference>
<dbReference type="GO" id="GO:0003689">
    <property type="term" value="F:DNA clamp loader activity"/>
    <property type="evidence" value="ECO:0007669"/>
    <property type="project" value="TreeGrafter"/>
</dbReference>
<evidence type="ECO:0000259" key="7">
    <source>
        <dbReference type="SMART" id="SM00382"/>
    </source>
</evidence>
<dbReference type="GO" id="GO:0003677">
    <property type="term" value="F:DNA binding"/>
    <property type="evidence" value="ECO:0007669"/>
    <property type="project" value="InterPro"/>
</dbReference>
<dbReference type="OrthoDB" id="4199794at2759"/>
<keyword evidence="5" id="KW-0067">ATP-binding</keyword>
<dbReference type="Proteomes" id="UP000030640">
    <property type="component" value="Unassembled WGS sequence"/>
</dbReference>
<dbReference type="InterPro" id="IPR008921">
    <property type="entry name" value="DNA_pol3_clamp-load_cplx_C"/>
</dbReference>
<evidence type="ECO:0000256" key="3">
    <source>
        <dbReference type="ARBA" id="ARBA00022705"/>
    </source>
</evidence>